<dbReference type="NCBIfam" id="TIGR04183">
    <property type="entry name" value="Por_Secre_tail"/>
    <property type="match status" value="1"/>
</dbReference>
<sequence length="713" mass="78132">MKQKLLLLLFFSLNVFAGNSDKTVQGPSIGLIMTGVFMDQNMIYFAFTIKNNGDQPLTNIYIDNLSENSSMLDIYYTFPPETAIPSLAPGEEDTISFMANKFAFDCYDMSQAKVFATAPGGVEVTDLSDPYDYYSDNPTESFYSPMIVLSINHEYHDNNGNSIVDVGDDVGYTYQVDVPFFSTFYISDENVTLDNAFGNGSQLITYGIHYITQDDVDVGYIFNGFNMDIDANCGFGLTGYDTPHCGTCPVASLPVLYPYTVKLTDLLPNRISGQVKFNSNSDNCASGTGFPNRKVVATGSSNSFATFTDASGNYEIYIPNTDTYQTTATENLNVNFSSDPASVSIVSSGEDVNYDNTDFCIGSATGFANLSVALVPIDHPRPGFSSHYRLYFWNNGSTALSGDITMVFDQNKAGFGASTPVQTTFAINTITWAYANLIPFEERFIDITLNILTPPSANDGDLLHLSATGTPVAGDAFPADNSVSFDQTIVNAFDPNDKTVLEGAFIEPTQTGSYLHYLTRFQNTGSASATTVVLKETLDADLDWTTFEPIAASHDYSIQIKNGNELSATFPNIDLPHSSANEAASHGWMIYRIKPKPGFTYGDIAQSKADIYFDFNLPITTNEVATQLAPLSVKSFAQNDFVIYPNPAQNYFIIKSNTAQTGTYELSDARGRILKRDLIQSNTQVDIAELQCGYYFITVESGNAKTTYKVIKQ</sequence>
<keyword evidence="6" id="KW-1185">Reference proteome</keyword>
<dbReference type="STRING" id="490189.SAMN02927903_01936"/>
<dbReference type="Proteomes" id="UP000199354">
    <property type="component" value="Unassembled WGS sequence"/>
</dbReference>
<evidence type="ECO:0000256" key="1">
    <source>
        <dbReference type="ARBA" id="ARBA00022729"/>
    </source>
</evidence>
<dbReference type="AlphaFoldDB" id="A0A1G5HPY5"/>
<feature type="domain" description="Secretion system C-terminal sorting" evidence="3">
    <location>
        <begin position="643"/>
        <end position="711"/>
    </location>
</feature>
<evidence type="ECO:0000256" key="2">
    <source>
        <dbReference type="SAM" id="SignalP"/>
    </source>
</evidence>
<feature type="domain" description="DUF7619" evidence="4">
    <location>
        <begin position="494"/>
        <end position="626"/>
    </location>
</feature>
<accession>A0A1G5HPY5</accession>
<dbReference type="EMBL" id="FMVF01000008">
    <property type="protein sequence ID" value="SCY65509.1"/>
    <property type="molecule type" value="Genomic_DNA"/>
</dbReference>
<evidence type="ECO:0000259" key="3">
    <source>
        <dbReference type="Pfam" id="PF18962"/>
    </source>
</evidence>
<proteinExistence type="predicted"/>
<dbReference type="RefSeq" id="WP_091142566.1">
    <property type="nucleotide sequence ID" value="NZ_FMVF01000008.1"/>
</dbReference>
<dbReference type="InterPro" id="IPR026444">
    <property type="entry name" value="Secre_tail"/>
</dbReference>
<dbReference type="OrthoDB" id="1110367at2"/>
<evidence type="ECO:0000313" key="6">
    <source>
        <dbReference type="Proteomes" id="UP000199354"/>
    </source>
</evidence>
<gene>
    <name evidence="5" type="ORF">SAMN02927903_01936</name>
</gene>
<evidence type="ECO:0000313" key="5">
    <source>
        <dbReference type="EMBL" id="SCY65509.1"/>
    </source>
</evidence>
<protein>
    <submittedName>
        <fullName evidence="5">Por secretion system C-terminal sorting domain-containing protein</fullName>
    </submittedName>
</protein>
<name>A0A1G5HPY5_9FLAO</name>
<dbReference type="Pfam" id="PF24595">
    <property type="entry name" value="DUF7619"/>
    <property type="match status" value="1"/>
</dbReference>
<feature type="chain" id="PRO_5011729203" evidence="2">
    <location>
        <begin position="18"/>
        <end position="713"/>
    </location>
</feature>
<reference evidence="5 6" key="1">
    <citation type="submission" date="2016-10" db="EMBL/GenBank/DDBJ databases">
        <authorList>
            <person name="de Groot N.N."/>
        </authorList>
    </citation>
    <scope>NUCLEOTIDE SEQUENCE [LARGE SCALE GENOMIC DNA]</scope>
    <source>
        <strain evidence="5 6">CGMCC 1.7031</strain>
    </source>
</reference>
<dbReference type="Pfam" id="PF18962">
    <property type="entry name" value="Por_Secre_tail"/>
    <property type="match status" value="1"/>
</dbReference>
<dbReference type="InterPro" id="IPR055353">
    <property type="entry name" value="DUF7619"/>
</dbReference>
<feature type="signal peptide" evidence="2">
    <location>
        <begin position="1"/>
        <end position="17"/>
    </location>
</feature>
<keyword evidence="1 2" id="KW-0732">Signal</keyword>
<evidence type="ECO:0000259" key="4">
    <source>
        <dbReference type="Pfam" id="PF24595"/>
    </source>
</evidence>
<organism evidence="5 6">
    <name type="scientific">Flavobacterium caeni</name>
    <dbReference type="NCBI Taxonomy" id="490189"/>
    <lineage>
        <taxon>Bacteria</taxon>
        <taxon>Pseudomonadati</taxon>
        <taxon>Bacteroidota</taxon>
        <taxon>Flavobacteriia</taxon>
        <taxon>Flavobacteriales</taxon>
        <taxon>Flavobacteriaceae</taxon>
        <taxon>Flavobacterium</taxon>
    </lineage>
</organism>